<dbReference type="InterPro" id="IPR027484">
    <property type="entry name" value="PInositol-4-P-5-kinase_N"/>
</dbReference>
<evidence type="ECO:0000256" key="2">
    <source>
        <dbReference type="ARBA" id="ARBA00022840"/>
    </source>
</evidence>
<feature type="compositionally biased region" description="Polar residues" evidence="4">
    <location>
        <begin position="946"/>
        <end position="974"/>
    </location>
</feature>
<comment type="caution">
    <text evidence="6">The sequence shown here is derived from an EMBL/GenBank/DDBJ whole genome shotgun (WGS) entry which is preliminary data.</text>
</comment>
<proteinExistence type="predicted"/>
<dbReference type="OrthoDB" id="158357at2759"/>
<feature type="region of interest" description="Disordered" evidence="4">
    <location>
        <begin position="134"/>
        <end position="224"/>
    </location>
</feature>
<feature type="region of interest" description="Disordered" evidence="4">
    <location>
        <begin position="738"/>
        <end position="757"/>
    </location>
</feature>
<dbReference type="Pfam" id="PF01504">
    <property type="entry name" value="PIP5K"/>
    <property type="match status" value="1"/>
</dbReference>
<protein>
    <recommendedName>
        <fullName evidence="5">PIPK domain-containing protein</fullName>
    </recommendedName>
</protein>
<feature type="compositionally biased region" description="Polar residues" evidence="4">
    <location>
        <begin position="202"/>
        <end position="214"/>
    </location>
</feature>
<dbReference type="SMART" id="SM00330">
    <property type="entry name" value="PIPKc"/>
    <property type="match status" value="1"/>
</dbReference>
<dbReference type="GO" id="GO:0046854">
    <property type="term" value="P:phosphatidylinositol phosphate biosynthetic process"/>
    <property type="evidence" value="ECO:0007669"/>
    <property type="project" value="TreeGrafter"/>
</dbReference>
<name>A0A1Y1UDG8_9TREE</name>
<dbReference type="EMBL" id="NBSH01000009">
    <property type="protein sequence ID" value="ORX36029.1"/>
    <property type="molecule type" value="Genomic_DNA"/>
</dbReference>
<evidence type="ECO:0000259" key="5">
    <source>
        <dbReference type="PROSITE" id="PS51455"/>
    </source>
</evidence>
<dbReference type="InParanoid" id="A0A1Y1UDG8"/>
<evidence type="ECO:0000256" key="4">
    <source>
        <dbReference type="SAM" id="MobiDB-lite"/>
    </source>
</evidence>
<dbReference type="Gene3D" id="3.30.800.10">
    <property type="entry name" value="Phosphatidylinositol Phosphate Kinase II Beta"/>
    <property type="match status" value="1"/>
</dbReference>
<evidence type="ECO:0000313" key="7">
    <source>
        <dbReference type="Proteomes" id="UP000193218"/>
    </source>
</evidence>
<reference evidence="6 7" key="1">
    <citation type="submission" date="2017-03" db="EMBL/GenBank/DDBJ databases">
        <title>Widespread Adenine N6-methylation of Active Genes in Fungi.</title>
        <authorList>
            <consortium name="DOE Joint Genome Institute"/>
            <person name="Mondo S.J."/>
            <person name="Dannebaum R.O."/>
            <person name="Kuo R.C."/>
            <person name="Louie K.B."/>
            <person name="Bewick A.J."/>
            <person name="Labutti K."/>
            <person name="Haridas S."/>
            <person name="Kuo A."/>
            <person name="Salamov A."/>
            <person name="Ahrendt S.R."/>
            <person name="Lau R."/>
            <person name="Bowen B.P."/>
            <person name="Lipzen A."/>
            <person name="Sullivan W."/>
            <person name="Andreopoulos W.B."/>
            <person name="Clum A."/>
            <person name="Lindquist E."/>
            <person name="Daum C."/>
            <person name="Northen T.R."/>
            <person name="Ramamoorthy G."/>
            <person name="Schmitz R.J."/>
            <person name="Gryganskyi A."/>
            <person name="Culley D."/>
            <person name="Magnuson J."/>
            <person name="James T.Y."/>
            <person name="O'Malley M.A."/>
            <person name="Stajich J.E."/>
            <person name="Spatafora J.W."/>
            <person name="Visel A."/>
            <person name="Grigoriev I.V."/>
        </authorList>
    </citation>
    <scope>NUCLEOTIDE SEQUENCE [LARGE SCALE GENOMIC DNA]</scope>
    <source>
        <strain evidence="6 7">NRRL Y-17943</strain>
    </source>
</reference>
<dbReference type="SUPFAM" id="SSF56104">
    <property type="entry name" value="SAICAR synthase-like"/>
    <property type="match status" value="1"/>
</dbReference>
<gene>
    <name evidence="6" type="ORF">BD324DRAFT_520177</name>
</gene>
<feature type="region of interest" description="Disordered" evidence="4">
    <location>
        <begin position="893"/>
        <end position="986"/>
    </location>
</feature>
<dbReference type="STRING" id="4999.A0A1Y1UDG8"/>
<dbReference type="GO" id="GO:0005524">
    <property type="term" value="F:ATP binding"/>
    <property type="evidence" value="ECO:0007669"/>
    <property type="project" value="UniProtKB-UniRule"/>
</dbReference>
<feature type="compositionally biased region" description="Basic and acidic residues" evidence="4">
    <location>
        <begin position="738"/>
        <end position="750"/>
    </location>
</feature>
<dbReference type="Proteomes" id="UP000193218">
    <property type="component" value="Unassembled WGS sequence"/>
</dbReference>
<keyword evidence="3" id="KW-0418">Kinase</keyword>
<feature type="domain" description="PIPK" evidence="5">
    <location>
        <begin position="980"/>
        <end position="1300"/>
    </location>
</feature>
<dbReference type="PANTHER" id="PTHR45748">
    <property type="entry name" value="1-PHOSPHATIDYLINOSITOL 3-PHOSPHATE 5-KINASE-RELATED"/>
    <property type="match status" value="1"/>
</dbReference>
<accession>A0A1Y1UDG8</accession>
<dbReference type="GO" id="GO:0000285">
    <property type="term" value="F:1-phosphatidylinositol-3-phosphate 5-kinase activity"/>
    <property type="evidence" value="ECO:0007669"/>
    <property type="project" value="InterPro"/>
</dbReference>
<dbReference type="Gene3D" id="3.30.810.10">
    <property type="entry name" value="2-Layer Sandwich"/>
    <property type="match status" value="1"/>
</dbReference>
<keyword evidence="3" id="KW-0808">Transferase</keyword>
<dbReference type="PANTHER" id="PTHR45748:SF7">
    <property type="entry name" value="1-PHOSPHATIDYLINOSITOL 3-PHOSPHATE 5-KINASE-RELATED"/>
    <property type="match status" value="1"/>
</dbReference>
<organism evidence="6 7">
    <name type="scientific">Kockovaella imperatae</name>
    <dbReference type="NCBI Taxonomy" id="4999"/>
    <lineage>
        <taxon>Eukaryota</taxon>
        <taxon>Fungi</taxon>
        <taxon>Dikarya</taxon>
        <taxon>Basidiomycota</taxon>
        <taxon>Agaricomycotina</taxon>
        <taxon>Tremellomycetes</taxon>
        <taxon>Tremellales</taxon>
        <taxon>Cuniculitremaceae</taxon>
        <taxon>Kockovaella</taxon>
    </lineage>
</organism>
<evidence type="ECO:0000313" key="6">
    <source>
        <dbReference type="EMBL" id="ORX36029.1"/>
    </source>
</evidence>
<keyword evidence="2 3" id="KW-0067">ATP-binding</keyword>
<dbReference type="InterPro" id="IPR027483">
    <property type="entry name" value="PInositol-4-P-4/5-kinase_C_sf"/>
</dbReference>
<keyword evidence="7" id="KW-1185">Reference proteome</keyword>
<dbReference type="RefSeq" id="XP_021870158.1">
    <property type="nucleotide sequence ID" value="XM_022012985.1"/>
</dbReference>
<evidence type="ECO:0000256" key="1">
    <source>
        <dbReference type="ARBA" id="ARBA00022741"/>
    </source>
</evidence>
<dbReference type="GeneID" id="33554793"/>
<feature type="compositionally biased region" description="Polar residues" evidence="4">
    <location>
        <begin position="180"/>
        <end position="190"/>
    </location>
</feature>
<evidence type="ECO:0000256" key="3">
    <source>
        <dbReference type="PROSITE-ProRule" id="PRU00781"/>
    </source>
</evidence>
<dbReference type="CDD" id="cd17300">
    <property type="entry name" value="PIPKc_PIKfyve"/>
    <property type="match status" value="1"/>
</dbReference>
<keyword evidence="1 3" id="KW-0547">Nucleotide-binding</keyword>
<dbReference type="InterPro" id="IPR044769">
    <property type="entry name" value="PIKfyve_PIPKc"/>
</dbReference>
<dbReference type="PROSITE" id="PS51455">
    <property type="entry name" value="PIPK"/>
    <property type="match status" value="1"/>
</dbReference>
<dbReference type="GO" id="GO:0010008">
    <property type="term" value="C:endosome membrane"/>
    <property type="evidence" value="ECO:0007669"/>
    <property type="project" value="TreeGrafter"/>
</dbReference>
<dbReference type="InterPro" id="IPR002498">
    <property type="entry name" value="PInositol-4-P-4/5-kinase_core"/>
</dbReference>
<sequence length="1320" mass="146932">MDDPALDIVMSTVNVPVELPEISPIAPRSVFTLDHIPPRSTSPPLPPRKEALPPRYLDHLARLLRQWLEQQIDEGLSEGGGRLWKDDRLEDIERALWTTLVQGLLVLDWNQWALGAAERKRLWRAQRQAAPNVEEANLAVATPDKGKGSRPASIVSDKGKERAEPSWTETIRSMKGFESFTDSPPASATSERFPDDRFPGSFPSSHPQAQQTQPRRAVLSSSSSSQHKAVKPVFCLQFGSSTGTSLRRQDSVASTIRRRASSTGWWQGSGNEYSDEPLAITWQEGRFAIPDQTTDSRSARIVAGLNNDIPEGECHLAGGTFIVKGVTRQDEQDALEAVLRVLLFTIHAMFLELELLDAFHVPRETRAPMVPPKSVPRPKEKAKGFFNRLGRDTKGIFGGLLPRARKDAALDYGPTIAQAGLSGPPSPIINSAPSTPPLSQTTDRSLKTLGKLESMLHSTTPGLVFPMPSLLLRVREEDRVRREKAKQEMEEGVVDGLPGRAIGYRMGGDVRAGLGALASGLDTFDGWIRLQRLETLVCWGMESLCQAPTSKTMTFWGESDQTIEEMVSDPSSCDCKEPHVQWLLHGERRVGIKTVEHEGPMDVWTKCLECGASTAARPLGIARLFSFAKLVELMLYGHLPGPCNHTNYLRCIRGPRTLVLHVEPVTVLDTRLPKLQVGPNVGKRKPGLANAEAAVTGLASRDRKKDSDELRNQIDDVFKVLASRVDLLRRYVRAERDTGPADEMEKRDELPDQPNDDESLAALEKDLEGTRASLAEFSSSPLNDVRQRFTLAIRDAEERTAAWQKDHDVPEDFKDLPLNLPEYVADDKIHALPGSSILVRENEPSSIFAHALSSLPYFLELAGKGPEVSNEQGWTVEVKRRDAPRDMLSFRALSKKRSETSMISKAPMTPKPNQPSLEVSLAQVEGTMSKSSLLERRQSESESDSAPTPKSQRVVESQPPSSFRPQVTRQVSHSRPTEDSSDATEGTWTASLTSSFNTLLRIGSDMGSVRMRDRSLTSLMGPLDNSLTALSDKPHLQFTYTLEDRLKIGCTIYYATAFDSLRRRCAIDKSMVASLSRCDPWEAQGGKSKASFFMTSDKRYIVKQLVSKWNVSDTQALLEIAPVYFEHLAGTHNRATALTKIVGFYTFKLQDKNSTKHMDLLVMENLFYKQDVKQRFDLKGIEGRKAPKAGAILFDSEWLEGQTKSPILLHPHAKWILQEAISLDTRFLSRESIMDYSLLLGLDEKRKELVVGLVDAIGSFDFFKTIESRGKLALTRGGEVTVIPPDQYRKRFETAIKQYFIACPDKWSKSKLAPVCCSPM</sequence>